<dbReference type="Proteomes" id="UP000027135">
    <property type="component" value="Unassembled WGS sequence"/>
</dbReference>
<evidence type="ECO:0000256" key="5">
    <source>
        <dbReference type="ARBA" id="ARBA00023239"/>
    </source>
</evidence>
<dbReference type="InterPro" id="IPR001926">
    <property type="entry name" value="TrpB-like_PALP"/>
</dbReference>
<dbReference type="GO" id="GO:0030170">
    <property type="term" value="F:pyridoxal phosphate binding"/>
    <property type="evidence" value="ECO:0007669"/>
    <property type="project" value="InterPro"/>
</dbReference>
<dbReference type="InterPro" id="IPR050147">
    <property type="entry name" value="Ser/Thr_Dehydratase"/>
</dbReference>
<sequence length="316" mass="33968">MDSRGYEEINEPLHFVTPLRHSKKLSQLLPGPAEVYMKMENCQPSGSYKIRGVGRLARKMKEEGYQQLVSSSGGNAGVAAAIASRAFDIPCTVYVPESAQPVCIELMKDNGAQVKKQKDSLQEIITSFTCSIKQFYKPFQFSAAGNSTLMDELKIQLPSKPSTIVLSVGGGGLLLGVLQGLERHGWKDVPVVAMETYGAHCFNLSVKAKKMVALEKITSVAKCLGARTVAPHLLEALPQFNVISEVVTDAQAIKSCIKFADDERTLVEPGCGATLSAVYCGVLARLQNEGFLPQLTTGPVVVIVCGGNGVSLHLLQ</sequence>
<keyword evidence="11" id="KW-1185">Reference proteome</keyword>
<keyword evidence="5" id="KW-0456">Lyase</keyword>
<dbReference type="EMBL" id="KK852588">
    <property type="protein sequence ID" value="KDR20772.1"/>
    <property type="molecule type" value="Genomic_DNA"/>
</dbReference>
<evidence type="ECO:0000256" key="6">
    <source>
        <dbReference type="ARBA" id="ARBA00041766"/>
    </source>
</evidence>
<comment type="similarity">
    <text evidence="2">Belongs to the serine/threonine dehydratase family.</text>
</comment>
<dbReference type="InParanoid" id="A0A067RAF2"/>
<feature type="domain" description="Tryptophan synthase beta chain-like PALP" evidence="9">
    <location>
        <begin position="14"/>
        <end position="306"/>
    </location>
</feature>
<dbReference type="OMA" id="RVHFYAS"/>
<organism evidence="10 11">
    <name type="scientific">Zootermopsis nevadensis</name>
    <name type="common">Dampwood termite</name>
    <dbReference type="NCBI Taxonomy" id="136037"/>
    <lineage>
        <taxon>Eukaryota</taxon>
        <taxon>Metazoa</taxon>
        <taxon>Ecdysozoa</taxon>
        <taxon>Arthropoda</taxon>
        <taxon>Hexapoda</taxon>
        <taxon>Insecta</taxon>
        <taxon>Pterygota</taxon>
        <taxon>Neoptera</taxon>
        <taxon>Polyneoptera</taxon>
        <taxon>Dictyoptera</taxon>
        <taxon>Blattodea</taxon>
        <taxon>Blattoidea</taxon>
        <taxon>Termitoidae</taxon>
        <taxon>Termopsidae</taxon>
        <taxon>Zootermopsis</taxon>
    </lineage>
</organism>
<comment type="cofactor">
    <cofactor evidence="1">
        <name>pyridoxal 5'-phosphate</name>
        <dbReference type="ChEBI" id="CHEBI:597326"/>
    </cofactor>
</comment>
<dbReference type="GO" id="GO:0006565">
    <property type="term" value="P:L-serine catabolic process"/>
    <property type="evidence" value="ECO:0007669"/>
    <property type="project" value="TreeGrafter"/>
</dbReference>
<reference evidence="10 11" key="1">
    <citation type="journal article" date="2014" name="Nat. Commun.">
        <title>Molecular traces of alternative social organization in a termite genome.</title>
        <authorList>
            <person name="Terrapon N."/>
            <person name="Li C."/>
            <person name="Robertson H.M."/>
            <person name="Ji L."/>
            <person name="Meng X."/>
            <person name="Booth W."/>
            <person name="Chen Z."/>
            <person name="Childers C.P."/>
            <person name="Glastad K.M."/>
            <person name="Gokhale K."/>
            <person name="Gowin J."/>
            <person name="Gronenberg W."/>
            <person name="Hermansen R.A."/>
            <person name="Hu H."/>
            <person name="Hunt B.G."/>
            <person name="Huylmans A.K."/>
            <person name="Khalil S.M."/>
            <person name="Mitchell R.D."/>
            <person name="Munoz-Torres M.C."/>
            <person name="Mustard J.A."/>
            <person name="Pan H."/>
            <person name="Reese J.T."/>
            <person name="Scharf M.E."/>
            <person name="Sun F."/>
            <person name="Vogel H."/>
            <person name="Xiao J."/>
            <person name="Yang W."/>
            <person name="Yang Z."/>
            <person name="Yang Z."/>
            <person name="Zhou J."/>
            <person name="Zhu J."/>
            <person name="Brent C.S."/>
            <person name="Elsik C.G."/>
            <person name="Goodisman M.A."/>
            <person name="Liberles D.A."/>
            <person name="Roe R.M."/>
            <person name="Vargo E.L."/>
            <person name="Vilcinskas A."/>
            <person name="Wang J."/>
            <person name="Bornberg-Bauer E."/>
            <person name="Korb J."/>
            <person name="Zhang G."/>
            <person name="Liebig J."/>
        </authorList>
    </citation>
    <scope>NUCLEOTIDE SEQUENCE [LARGE SCALE GENOMIC DNA]</scope>
    <source>
        <tissue evidence="10">Whole organism</tissue>
    </source>
</reference>
<dbReference type="GO" id="GO:0006567">
    <property type="term" value="P:L-threonine catabolic process"/>
    <property type="evidence" value="ECO:0007669"/>
    <property type="project" value="TreeGrafter"/>
</dbReference>
<dbReference type="AlphaFoldDB" id="A0A067RAF2"/>
<dbReference type="InterPro" id="IPR036052">
    <property type="entry name" value="TrpB-like_PALP_sf"/>
</dbReference>
<evidence type="ECO:0000256" key="8">
    <source>
        <dbReference type="ARBA" id="ARBA00049406"/>
    </source>
</evidence>
<name>A0A067RAF2_ZOONE</name>
<keyword evidence="4" id="KW-0663">Pyridoxal phosphate</keyword>
<dbReference type="PROSITE" id="PS00165">
    <property type="entry name" value="DEHYDRATASE_SER_THR"/>
    <property type="match status" value="1"/>
</dbReference>
<evidence type="ECO:0000313" key="10">
    <source>
        <dbReference type="EMBL" id="KDR20772.1"/>
    </source>
</evidence>
<dbReference type="GO" id="GO:0004794">
    <property type="term" value="F:threonine deaminase activity"/>
    <property type="evidence" value="ECO:0007669"/>
    <property type="project" value="TreeGrafter"/>
</dbReference>
<evidence type="ECO:0000259" key="9">
    <source>
        <dbReference type="Pfam" id="PF00291"/>
    </source>
</evidence>
<comment type="catalytic activity">
    <reaction evidence="8">
        <text>L-serine = pyruvate + NH4(+)</text>
        <dbReference type="Rhea" id="RHEA:19169"/>
        <dbReference type="ChEBI" id="CHEBI:15361"/>
        <dbReference type="ChEBI" id="CHEBI:28938"/>
        <dbReference type="ChEBI" id="CHEBI:33384"/>
        <dbReference type="EC" id="4.3.1.17"/>
    </reaction>
</comment>
<dbReference type="eggNOG" id="KOG1250">
    <property type="taxonomic scope" value="Eukaryota"/>
</dbReference>
<evidence type="ECO:0000256" key="7">
    <source>
        <dbReference type="ARBA" id="ARBA00042605"/>
    </source>
</evidence>
<evidence type="ECO:0000256" key="3">
    <source>
        <dbReference type="ARBA" id="ARBA00012093"/>
    </source>
</evidence>
<dbReference type="GO" id="GO:0003941">
    <property type="term" value="F:L-serine ammonia-lyase activity"/>
    <property type="evidence" value="ECO:0007669"/>
    <property type="project" value="UniProtKB-EC"/>
</dbReference>
<dbReference type="PANTHER" id="PTHR48078:SF2">
    <property type="entry name" value="CATABOLIC L-SERINE_THREONINE DEHYDRATASE"/>
    <property type="match status" value="1"/>
</dbReference>
<gene>
    <name evidence="10" type="ORF">L798_05015</name>
</gene>
<proteinExistence type="inferred from homology"/>
<dbReference type="InterPro" id="IPR000634">
    <property type="entry name" value="Ser/Thr_deHydtase_PyrdxlP-BS"/>
</dbReference>
<dbReference type="Gene3D" id="3.40.50.1100">
    <property type="match status" value="2"/>
</dbReference>
<dbReference type="PANTHER" id="PTHR48078">
    <property type="entry name" value="THREONINE DEHYDRATASE, MITOCHONDRIAL-RELATED"/>
    <property type="match status" value="1"/>
</dbReference>
<dbReference type="EC" id="4.3.1.17" evidence="3"/>
<evidence type="ECO:0000256" key="1">
    <source>
        <dbReference type="ARBA" id="ARBA00001933"/>
    </source>
</evidence>
<feature type="non-terminal residue" evidence="10">
    <location>
        <position position="316"/>
    </location>
</feature>
<dbReference type="STRING" id="136037.A0A067RAF2"/>
<accession>A0A067RAF2</accession>
<evidence type="ECO:0000256" key="2">
    <source>
        <dbReference type="ARBA" id="ARBA00010869"/>
    </source>
</evidence>
<dbReference type="Pfam" id="PF00291">
    <property type="entry name" value="PALP"/>
    <property type="match status" value="1"/>
</dbReference>
<dbReference type="SUPFAM" id="SSF53686">
    <property type="entry name" value="Tryptophan synthase beta subunit-like PLP-dependent enzymes"/>
    <property type="match status" value="1"/>
</dbReference>
<evidence type="ECO:0000313" key="11">
    <source>
        <dbReference type="Proteomes" id="UP000027135"/>
    </source>
</evidence>
<protein>
    <recommendedName>
        <fullName evidence="3">L-serine ammonia-lyase</fullName>
        <ecNumber evidence="3">4.3.1.17</ecNumber>
    </recommendedName>
    <alternativeName>
        <fullName evidence="6">L-serine deaminase</fullName>
    </alternativeName>
    <alternativeName>
        <fullName evidence="7">L-threonine dehydratase</fullName>
    </alternativeName>
</protein>
<dbReference type="GO" id="GO:0009097">
    <property type="term" value="P:isoleucine biosynthetic process"/>
    <property type="evidence" value="ECO:0007669"/>
    <property type="project" value="TreeGrafter"/>
</dbReference>
<evidence type="ECO:0000256" key="4">
    <source>
        <dbReference type="ARBA" id="ARBA00022898"/>
    </source>
</evidence>